<sequence>METISALPLFHLAEQAADQKDHAEGDEQEDGEQYADPSGEDIHG</sequence>
<reference evidence="2 3" key="1">
    <citation type="submission" date="2023-12" db="EMBL/GenBank/DDBJ databases">
        <title>Micromonospora sp. nov., isolated from Atacama Desert.</title>
        <authorList>
            <person name="Carro L."/>
            <person name="Golinska P."/>
            <person name="Klenk H.-P."/>
            <person name="Goodfellow M."/>
        </authorList>
    </citation>
    <scope>NUCLEOTIDE SEQUENCE [LARGE SCALE GENOMIC DNA]</scope>
    <source>
        <strain evidence="2 3">4G53</strain>
    </source>
</reference>
<comment type="caution">
    <text evidence="2">The sequence shown here is derived from an EMBL/GenBank/DDBJ whole genome shotgun (WGS) entry which is preliminary data.</text>
</comment>
<proteinExistence type="predicted"/>
<dbReference type="EMBL" id="JAXOTQ010000023">
    <property type="protein sequence ID" value="MDZ5491508.1"/>
    <property type="molecule type" value="Genomic_DNA"/>
</dbReference>
<dbReference type="RefSeq" id="WP_322441454.1">
    <property type="nucleotide sequence ID" value="NZ_JAXOTQ010000023.1"/>
</dbReference>
<name>A0ABU5JFZ1_9ACTN</name>
<organism evidence="2 3">
    <name type="scientific">Micromonospora sicca</name>
    <dbReference type="NCBI Taxonomy" id="2202420"/>
    <lineage>
        <taxon>Bacteria</taxon>
        <taxon>Bacillati</taxon>
        <taxon>Actinomycetota</taxon>
        <taxon>Actinomycetes</taxon>
        <taxon>Micromonosporales</taxon>
        <taxon>Micromonosporaceae</taxon>
        <taxon>Micromonospora</taxon>
    </lineage>
</organism>
<accession>A0ABU5JFZ1</accession>
<evidence type="ECO:0000313" key="3">
    <source>
        <dbReference type="Proteomes" id="UP001290101"/>
    </source>
</evidence>
<dbReference type="Proteomes" id="UP001290101">
    <property type="component" value="Unassembled WGS sequence"/>
</dbReference>
<evidence type="ECO:0000256" key="1">
    <source>
        <dbReference type="SAM" id="MobiDB-lite"/>
    </source>
</evidence>
<feature type="region of interest" description="Disordered" evidence="1">
    <location>
        <begin position="1"/>
        <end position="44"/>
    </location>
</feature>
<protein>
    <submittedName>
        <fullName evidence="2">Uncharacterized protein</fullName>
    </submittedName>
</protein>
<keyword evidence="3" id="KW-1185">Reference proteome</keyword>
<gene>
    <name evidence="2" type="ORF">U2F25_18935</name>
</gene>
<evidence type="ECO:0000313" key="2">
    <source>
        <dbReference type="EMBL" id="MDZ5491508.1"/>
    </source>
</evidence>